<evidence type="ECO:0000313" key="1">
    <source>
        <dbReference type="EMBL" id="STO91911.1"/>
    </source>
</evidence>
<accession>A0A377IUG4</accession>
<dbReference type="AlphaFoldDB" id="A0A377IUG4"/>
<reference evidence="1 2" key="1">
    <citation type="submission" date="2018-06" db="EMBL/GenBank/DDBJ databases">
        <authorList>
            <consortium name="Pathogen Informatics"/>
            <person name="Doyle S."/>
        </authorList>
    </citation>
    <scope>NUCLEOTIDE SEQUENCE [LARGE SCALE GENOMIC DNA]</scope>
    <source>
        <strain evidence="1 2">NCTC11296</strain>
    </source>
</reference>
<protein>
    <submittedName>
        <fullName evidence="1">Uncharacterized protein</fullName>
    </submittedName>
</protein>
<dbReference type="RefSeq" id="WP_017807182.1">
    <property type="nucleotide sequence ID" value="NZ_PQVK01000006.1"/>
</dbReference>
<name>A0A377IUG4_AVIPA</name>
<organism evidence="1 2">
    <name type="scientific">Avibacterium paragallinarum</name>
    <name type="common">Haemophilus gallinarum</name>
    <dbReference type="NCBI Taxonomy" id="728"/>
    <lineage>
        <taxon>Bacteria</taxon>
        <taxon>Pseudomonadati</taxon>
        <taxon>Pseudomonadota</taxon>
        <taxon>Gammaproteobacteria</taxon>
        <taxon>Pasteurellales</taxon>
        <taxon>Pasteurellaceae</taxon>
        <taxon>Avibacterium</taxon>
    </lineage>
</organism>
<evidence type="ECO:0000313" key="2">
    <source>
        <dbReference type="Proteomes" id="UP000254465"/>
    </source>
</evidence>
<sequence>MQQQEKKKEIYLCDYQYNGKLRSFKVEAESWDDAREIVRAMGTAEVIGILYKEIYIQPQSLTARIVTRMAKFFGKVPQRKEF</sequence>
<dbReference type="Proteomes" id="UP000254465">
    <property type="component" value="Unassembled WGS sequence"/>
</dbReference>
<proteinExistence type="predicted"/>
<gene>
    <name evidence="1" type="ORF">NCTC11296_03041</name>
</gene>
<dbReference type="EMBL" id="UGHK01000003">
    <property type="protein sequence ID" value="STO91911.1"/>
    <property type="molecule type" value="Genomic_DNA"/>
</dbReference>